<reference evidence="3" key="1">
    <citation type="submission" date="2020-05" db="EMBL/GenBank/DDBJ databases">
        <authorList>
            <person name="Chiriac C."/>
            <person name="Salcher M."/>
            <person name="Ghai R."/>
            <person name="Kavagutti S V."/>
        </authorList>
    </citation>
    <scope>NUCLEOTIDE SEQUENCE</scope>
</reference>
<dbReference type="Gene3D" id="3.90.190.10">
    <property type="entry name" value="Protein tyrosine phosphatase superfamily"/>
    <property type="match status" value="1"/>
</dbReference>
<evidence type="ECO:0000313" key="2">
    <source>
        <dbReference type="EMBL" id="CAB4626174.1"/>
    </source>
</evidence>
<gene>
    <name evidence="2" type="ORF">UFOPK2086_00042</name>
    <name evidence="3" type="ORF">UFOPK2214_00089</name>
</gene>
<dbReference type="InterPro" id="IPR000387">
    <property type="entry name" value="Tyr_Pase_dom"/>
</dbReference>
<protein>
    <submittedName>
        <fullName evidence="3">Unannotated protein</fullName>
    </submittedName>
</protein>
<dbReference type="PROSITE" id="PS50056">
    <property type="entry name" value="TYR_PHOSPHATASE_2"/>
    <property type="match status" value="1"/>
</dbReference>
<accession>A0A6J6K794</accession>
<proteinExistence type="predicted"/>
<dbReference type="EMBL" id="CAEZWJ010000002">
    <property type="protein sequence ID" value="CAB4643679.1"/>
    <property type="molecule type" value="Genomic_DNA"/>
</dbReference>
<name>A0A6J6K794_9ZZZZ</name>
<evidence type="ECO:0000259" key="1">
    <source>
        <dbReference type="PROSITE" id="PS50056"/>
    </source>
</evidence>
<dbReference type="EMBL" id="CAEZVQ010000002">
    <property type="protein sequence ID" value="CAB4626174.1"/>
    <property type="molecule type" value="Genomic_DNA"/>
</dbReference>
<evidence type="ECO:0000313" key="3">
    <source>
        <dbReference type="EMBL" id="CAB4643679.1"/>
    </source>
</evidence>
<dbReference type="AlphaFoldDB" id="A0A6J6K794"/>
<sequence>MSTSLSSITRPARPTAPHEVWRELCWVSEQLAVSGDLPMSRDAAHEQLALWEAAGITDVFDMRGECDDTDFIHANSRICSHWFGVDDNGGKRSDAWFVSLTEKCAEVLADPERKVLVHCHMGVNRGPSALYAVMLVLGWNHLDALRAIRNARPIAGIIYAPDAVRWHATAQEKSVEEIAVMVDDVEQWLDRNYLDLAYVIRSIGNRIARI</sequence>
<dbReference type="InterPro" id="IPR029021">
    <property type="entry name" value="Prot-tyrosine_phosphatase-like"/>
</dbReference>
<dbReference type="SUPFAM" id="SSF52799">
    <property type="entry name" value="(Phosphotyrosine protein) phosphatases II"/>
    <property type="match status" value="1"/>
</dbReference>
<feature type="domain" description="Tyrosine specific protein phosphatases" evidence="1">
    <location>
        <begin position="95"/>
        <end position="153"/>
    </location>
</feature>
<dbReference type="CDD" id="cd14498">
    <property type="entry name" value="DSP"/>
    <property type="match status" value="1"/>
</dbReference>
<organism evidence="3">
    <name type="scientific">freshwater metagenome</name>
    <dbReference type="NCBI Taxonomy" id="449393"/>
    <lineage>
        <taxon>unclassified sequences</taxon>
        <taxon>metagenomes</taxon>
        <taxon>ecological metagenomes</taxon>
    </lineage>
</organism>